<evidence type="ECO:0000256" key="6">
    <source>
        <dbReference type="ARBA" id="ARBA00023015"/>
    </source>
</evidence>
<evidence type="ECO:0000313" key="13">
    <source>
        <dbReference type="Proteomes" id="UP001314205"/>
    </source>
</evidence>
<feature type="domain" description="C2H2-type" evidence="11">
    <location>
        <begin position="729"/>
        <end position="756"/>
    </location>
</feature>
<sequence length="1058" mass="120946">MRNVDSHLLEDKMDEAVTHYINSHHSTEPVHVDANSLSLNVQDDNGGRVVTVMHPLSFSATQMCRQVSVNEQVGEGQWNEELLDPEGRLAALVAHLAQHSRPSHHLPTHHKVPAVRNEVDASVILDTPMKLYNGQHLDHQSEPIVVQLPSHFAPLPPLQDMKRCQETDWFNNKTKPTLKDNNPMLAEADGPVLDIGASASPVQNKQSKKSLPHKKRISRKLKRNAGNSTPQQDIVVIHCNSEVPQEEILPDNFVNGVPHSEHIPGDGHHITQEMRPIFICQLCGEFYGEEQLKFYQHLKQHYEPHGKFYQHLKQHYEPHGTIIIENTVPDLGIDKMTNTCIVDNVPTLPDSLVELSLENTVPKSMYQPMDKHILYTSSDKTLTCPSNKVQYTMASEKELPQDNVKADLYETLAKLELYSCTRCDKTFRKQKQCEAHIKEEHSNAKLEDMGEFSEPEDLMEGIHVAVEDGEQYEPTILPHLIVENGHVHQEHVRNWYTRNGGNAGTMCECGAPDYCPVCPNTEPAPVSAPSHIPAPAPAHIPVSAPTHIPASVSGHLPAPVPTSGPPPLPPVSSAAVLSRHTHSPSHLKEEVLHTIFEDEVHNQDNPNYNEGVISDNLEGIPPPEPPHEEEQKAQVDPGEKKKKKFDCPLCDRVFFHRNSLLYHMLMHGEKQHICKDCNKSFYTANSLKVHRRVHSDDRPCACDECGRSFRQWSDLKYHKASIHSDQKHFKCEFCNKEFARRYSLNVHRRIHTGERNYKCEYCTKTFRASSYRLIHMRTHTGNKPYKCQQCEKCFRVAYDLRRHMLIHDKVRLRVDGVKAKPKDTKEKKSQGKVKNDAKEEPKQNDQEETNLKSTKKNAILKSILDKKQPQKMTKKTQNPKKGAPNITIASNRDGQFKINNEFTNNVEVFDTRQIEYNKYKEEYVTNEYRRDEMLHTYKKEDYQDDNSYKESQRLAVERDLAVLRPILRSSPQMEDLQKPVLRGENTDGKLQVFTQVEKSKDVSGYNTPLSSSHPNISLNDMKHLERDINREVRNDLSGENMDNVFLERLSAFYNITAV</sequence>
<dbReference type="PANTHER" id="PTHR24379:SF127">
    <property type="entry name" value="BLOODY FINGERS-RELATED"/>
    <property type="match status" value="1"/>
</dbReference>
<dbReference type="GO" id="GO:0048598">
    <property type="term" value="P:embryonic morphogenesis"/>
    <property type="evidence" value="ECO:0007669"/>
    <property type="project" value="UniProtKB-ARBA"/>
</dbReference>
<feature type="domain" description="C2H2-type" evidence="11">
    <location>
        <begin position="418"/>
        <end position="446"/>
    </location>
</feature>
<dbReference type="PROSITE" id="PS00028">
    <property type="entry name" value="ZINC_FINGER_C2H2_1"/>
    <property type="match status" value="7"/>
</dbReference>
<keyword evidence="13" id="KW-1185">Reference proteome</keyword>
<dbReference type="Proteomes" id="UP001314205">
    <property type="component" value="Unassembled WGS sequence"/>
</dbReference>
<feature type="domain" description="C2H2-type" evidence="11">
    <location>
        <begin position="757"/>
        <end position="784"/>
    </location>
</feature>
<dbReference type="FunFam" id="3.30.160.60:FF:000624">
    <property type="entry name" value="zinc finger protein 697"/>
    <property type="match status" value="2"/>
</dbReference>
<evidence type="ECO:0000256" key="8">
    <source>
        <dbReference type="ARBA" id="ARBA00023242"/>
    </source>
</evidence>
<dbReference type="SUPFAM" id="SSF57667">
    <property type="entry name" value="beta-beta-alpha zinc fingers"/>
    <property type="match status" value="3"/>
</dbReference>
<dbReference type="GO" id="GO:0005634">
    <property type="term" value="C:nucleus"/>
    <property type="evidence" value="ECO:0007669"/>
    <property type="project" value="UniProtKB-SubCell"/>
</dbReference>
<proteinExistence type="predicted"/>
<evidence type="ECO:0000256" key="9">
    <source>
        <dbReference type="PROSITE-ProRule" id="PRU00042"/>
    </source>
</evidence>
<evidence type="ECO:0000256" key="7">
    <source>
        <dbReference type="ARBA" id="ARBA00023163"/>
    </source>
</evidence>
<evidence type="ECO:0000313" key="12">
    <source>
        <dbReference type="EMBL" id="CAK1578861.1"/>
    </source>
</evidence>
<evidence type="ECO:0000256" key="3">
    <source>
        <dbReference type="ARBA" id="ARBA00022737"/>
    </source>
</evidence>
<keyword evidence="4 9" id="KW-0863">Zinc-finger</keyword>
<protein>
    <recommendedName>
        <fullName evidence="11">C2H2-type domain-containing protein</fullName>
    </recommendedName>
</protein>
<dbReference type="SMART" id="SM00355">
    <property type="entry name" value="ZnF_C2H2"/>
    <property type="match status" value="8"/>
</dbReference>
<evidence type="ECO:0000256" key="1">
    <source>
        <dbReference type="ARBA" id="ARBA00004123"/>
    </source>
</evidence>
<gene>
    <name evidence="12" type="ORF">PARMNEM_LOCUS894</name>
</gene>
<feature type="region of interest" description="Disordered" evidence="10">
    <location>
        <begin position="817"/>
        <end position="888"/>
    </location>
</feature>
<keyword evidence="8" id="KW-0539">Nucleus</keyword>
<feature type="domain" description="C2H2-type" evidence="11">
    <location>
        <begin position="645"/>
        <end position="672"/>
    </location>
</feature>
<keyword evidence="7" id="KW-0804">Transcription</keyword>
<dbReference type="PROSITE" id="PS50157">
    <property type="entry name" value="ZINC_FINGER_C2H2_2"/>
    <property type="match status" value="7"/>
</dbReference>
<dbReference type="InterPro" id="IPR036236">
    <property type="entry name" value="Znf_C2H2_sf"/>
</dbReference>
<feature type="domain" description="C2H2-type" evidence="11">
    <location>
        <begin position="785"/>
        <end position="812"/>
    </location>
</feature>
<accession>A0AAV1K6Y9</accession>
<keyword evidence="3" id="KW-0677">Repeat</keyword>
<dbReference type="InterPro" id="IPR013087">
    <property type="entry name" value="Znf_C2H2_type"/>
</dbReference>
<evidence type="ECO:0000256" key="10">
    <source>
        <dbReference type="SAM" id="MobiDB-lite"/>
    </source>
</evidence>
<dbReference type="EMBL" id="CAVLGL010000001">
    <property type="protein sequence ID" value="CAK1578861.1"/>
    <property type="molecule type" value="Genomic_DNA"/>
</dbReference>
<dbReference type="GO" id="GO:0000977">
    <property type="term" value="F:RNA polymerase II transcription regulatory region sequence-specific DNA binding"/>
    <property type="evidence" value="ECO:0007669"/>
    <property type="project" value="TreeGrafter"/>
</dbReference>
<keyword evidence="6" id="KW-0805">Transcription regulation</keyword>
<keyword evidence="2" id="KW-0479">Metal-binding</keyword>
<comment type="subcellular location">
    <subcellularLocation>
        <location evidence="1">Nucleus</location>
    </subcellularLocation>
</comment>
<feature type="compositionally biased region" description="Pro residues" evidence="10">
    <location>
        <begin position="558"/>
        <end position="570"/>
    </location>
</feature>
<feature type="region of interest" description="Disordered" evidence="10">
    <location>
        <begin position="553"/>
        <end position="584"/>
    </location>
</feature>
<dbReference type="PANTHER" id="PTHR24379">
    <property type="entry name" value="KRAB AND ZINC FINGER DOMAIN-CONTAINING"/>
    <property type="match status" value="1"/>
</dbReference>
<comment type="caution">
    <text evidence="12">The sequence shown here is derived from an EMBL/GenBank/DDBJ whole genome shotgun (WGS) entry which is preliminary data.</text>
</comment>
<feature type="domain" description="C2H2-type" evidence="11">
    <location>
        <begin position="672"/>
        <end position="699"/>
    </location>
</feature>
<dbReference type="AlphaFoldDB" id="A0AAV1K6Y9"/>
<feature type="domain" description="C2H2-type" evidence="11">
    <location>
        <begin position="700"/>
        <end position="728"/>
    </location>
</feature>
<reference evidence="12 13" key="1">
    <citation type="submission" date="2023-11" db="EMBL/GenBank/DDBJ databases">
        <authorList>
            <person name="Hedman E."/>
            <person name="Englund M."/>
            <person name="Stromberg M."/>
            <person name="Nyberg Akerstrom W."/>
            <person name="Nylinder S."/>
            <person name="Jareborg N."/>
            <person name="Kallberg Y."/>
            <person name="Kronander E."/>
        </authorList>
    </citation>
    <scope>NUCLEOTIDE SEQUENCE [LARGE SCALE GENOMIC DNA]</scope>
</reference>
<dbReference type="GO" id="GO:0008270">
    <property type="term" value="F:zinc ion binding"/>
    <property type="evidence" value="ECO:0007669"/>
    <property type="project" value="UniProtKB-KW"/>
</dbReference>
<feature type="region of interest" description="Disordered" evidence="10">
    <location>
        <begin position="199"/>
        <end position="229"/>
    </location>
</feature>
<evidence type="ECO:0000259" key="11">
    <source>
        <dbReference type="PROSITE" id="PS50157"/>
    </source>
</evidence>
<feature type="compositionally biased region" description="Basic and acidic residues" evidence="10">
    <location>
        <begin position="817"/>
        <end position="845"/>
    </location>
</feature>
<evidence type="ECO:0000256" key="5">
    <source>
        <dbReference type="ARBA" id="ARBA00022833"/>
    </source>
</evidence>
<feature type="compositionally biased region" description="Basic and acidic residues" evidence="10">
    <location>
        <begin position="625"/>
        <end position="639"/>
    </location>
</feature>
<keyword evidence="5" id="KW-0862">Zinc</keyword>
<dbReference type="Gene3D" id="3.30.160.60">
    <property type="entry name" value="Classic Zinc Finger"/>
    <property type="match status" value="5"/>
</dbReference>
<feature type="region of interest" description="Disordered" evidence="10">
    <location>
        <begin position="601"/>
        <end position="643"/>
    </location>
</feature>
<evidence type="ECO:0000256" key="4">
    <source>
        <dbReference type="ARBA" id="ARBA00022771"/>
    </source>
</evidence>
<organism evidence="12 13">
    <name type="scientific">Parnassius mnemosyne</name>
    <name type="common">clouded apollo</name>
    <dbReference type="NCBI Taxonomy" id="213953"/>
    <lineage>
        <taxon>Eukaryota</taxon>
        <taxon>Metazoa</taxon>
        <taxon>Ecdysozoa</taxon>
        <taxon>Arthropoda</taxon>
        <taxon>Hexapoda</taxon>
        <taxon>Insecta</taxon>
        <taxon>Pterygota</taxon>
        <taxon>Neoptera</taxon>
        <taxon>Endopterygota</taxon>
        <taxon>Lepidoptera</taxon>
        <taxon>Glossata</taxon>
        <taxon>Ditrysia</taxon>
        <taxon>Papilionoidea</taxon>
        <taxon>Papilionidae</taxon>
        <taxon>Parnassiinae</taxon>
        <taxon>Parnassini</taxon>
        <taxon>Parnassius</taxon>
        <taxon>Driopa</taxon>
    </lineage>
</organism>
<dbReference type="FunFam" id="3.30.160.60:FF:000100">
    <property type="entry name" value="Zinc finger 45-like"/>
    <property type="match status" value="1"/>
</dbReference>
<dbReference type="GO" id="GO:0000981">
    <property type="term" value="F:DNA-binding transcription factor activity, RNA polymerase II-specific"/>
    <property type="evidence" value="ECO:0007669"/>
    <property type="project" value="TreeGrafter"/>
</dbReference>
<dbReference type="Pfam" id="PF00096">
    <property type="entry name" value="zf-C2H2"/>
    <property type="match status" value="6"/>
</dbReference>
<feature type="compositionally biased region" description="Basic residues" evidence="10">
    <location>
        <begin position="206"/>
        <end position="223"/>
    </location>
</feature>
<dbReference type="FunFam" id="3.30.160.60:FF:000060">
    <property type="entry name" value="zinc finger protein 436"/>
    <property type="match status" value="1"/>
</dbReference>
<name>A0AAV1K6Y9_9NEOP</name>
<evidence type="ECO:0000256" key="2">
    <source>
        <dbReference type="ARBA" id="ARBA00022723"/>
    </source>
</evidence>